<dbReference type="Gene3D" id="2.30.42.10">
    <property type="match status" value="1"/>
</dbReference>
<feature type="transmembrane region" description="Helical" evidence="11">
    <location>
        <begin position="448"/>
        <end position="469"/>
    </location>
</feature>
<evidence type="ECO:0000256" key="10">
    <source>
        <dbReference type="ARBA" id="ARBA00045828"/>
    </source>
</evidence>
<keyword evidence="14" id="KW-1185">Reference proteome</keyword>
<sequence length="473" mass="53435">MTELLFIVTLAIVFGTIYFLDLIFRTCMLFPYIKFLHDAGISIRPLTICWETMSFNRQFLTLGRFKPNLMRRWFQTGAVIVSACMIPALFLLLVPIYQYLYVDNSNPILVPIIPGLNLPYSQLFYYAISIFICVTIHEFGHALAASREKVTIEGFGFALFGFLPMAYVRLPSEQLKQLTLPQQLRIYSAGVWHNVVLASFALLLMYANPFLVKPLYQQGNGVTVVNVKEGTGPAQKGGLLLGDTIISINDCLVETVEDWNSCLQKQMVDPQSGFCVSKDFIRIENSAIDDFNNLNCCHNSSGNLCFRHSDPDNKQFICLPGRKVAENSIICTENRDCREDLCLIPILLLESERFLKIQRFPKNAVLYLGTIQEVFASVAVSPWTSQSTSVQYIDMYEIFLGYIFAFSSGLAVMNVIPFFYLDGQFLTECVVHNYASSCIPTLSLRSNIIFILKMIGSLIGFLSICVTILKMIM</sequence>
<evidence type="ECO:0000256" key="5">
    <source>
        <dbReference type="ARBA" id="ARBA00014400"/>
    </source>
</evidence>
<comment type="subcellular location">
    <subcellularLocation>
        <location evidence="2">Endomembrane system</location>
        <topology evidence="2">Multi-pass membrane protein</topology>
    </subcellularLocation>
</comment>
<keyword evidence="7 11" id="KW-1133">Transmembrane helix</keyword>
<feature type="domain" description="Peptidase M50" evidence="12">
    <location>
        <begin position="125"/>
        <end position="435"/>
    </location>
</feature>
<feature type="transmembrane region" description="Helical" evidence="11">
    <location>
        <begin position="73"/>
        <end position="97"/>
    </location>
</feature>
<dbReference type="InterPro" id="IPR008915">
    <property type="entry name" value="Peptidase_M50"/>
</dbReference>
<dbReference type="Pfam" id="PF02163">
    <property type="entry name" value="Peptidase_M50"/>
    <property type="match status" value="1"/>
</dbReference>
<dbReference type="AlphaFoldDB" id="A0A8X6TTC5"/>
<comment type="similarity">
    <text evidence="3">Belongs to the peptidase M50A family.</text>
</comment>
<dbReference type="OrthoDB" id="69989at2759"/>
<keyword evidence="8 11" id="KW-0472">Membrane</keyword>
<evidence type="ECO:0000256" key="8">
    <source>
        <dbReference type="ARBA" id="ARBA00023136"/>
    </source>
</evidence>
<comment type="caution">
    <text evidence="13">The sequence shown here is derived from an EMBL/GenBank/DDBJ whole genome shotgun (WGS) entry which is preliminary data.</text>
</comment>
<evidence type="ECO:0000256" key="11">
    <source>
        <dbReference type="SAM" id="Phobius"/>
    </source>
</evidence>
<dbReference type="SUPFAM" id="SSF50156">
    <property type="entry name" value="PDZ domain-like"/>
    <property type="match status" value="1"/>
</dbReference>
<keyword evidence="6 11" id="KW-0812">Transmembrane</keyword>
<dbReference type="GO" id="GO:1905897">
    <property type="term" value="P:regulation of response to endoplasmic reticulum stress"/>
    <property type="evidence" value="ECO:0007669"/>
    <property type="project" value="TreeGrafter"/>
</dbReference>
<evidence type="ECO:0000313" key="13">
    <source>
        <dbReference type="EMBL" id="GFT53887.1"/>
    </source>
</evidence>
<evidence type="ECO:0000313" key="14">
    <source>
        <dbReference type="Proteomes" id="UP000887013"/>
    </source>
</evidence>
<evidence type="ECO:0000256" key="6">
    <source>
        <dbReference type="ARBA" id="ARBA00022692"/>
    </source>
</evidence>
<dbReference type="InterPro" id="IPR001193">
    <property type="entry name" value="MBTPS2"/>
</dbReference>
<feature type="transmembrane region" description="Helical" evidence="11">
    <location>
        <begin position="123"/>
        <end position="143"/>
    </location>
</feature>
<feature type="transmembrane region" description="Helical" evidence="11">
    <location>
        <begin position="399"/>
        <end position="420"/>
    </location>
</feature>
<dbReference type="GO" id="GO:0031293">
    <property type="term" value="P:membrane protein intracellular domain proteolysis"/>
    <property type="evidence" value="ECO:0007669"/>
    <property type="project" value="TreeGrafter"/>
</dbReference>
<keyword evidence="13" id="KW-0645">Protease</keyword>
<dbReference type="PRINTS" id="PR01000">
    <property type="entry name" value="SREBPS2PTASE"/>
</dbReference>
<evidence type="ECO:0000256" key="9">
    <source>
        <dbReference type="ARBA" id="ARBA00032658"/>
    </source>
</evidence>
<comment type="function">
    <text evidence="10">Zinc metalloprotease that mediates intramembrane proteolysis of proteins such as ATF6, ATF6B, SREBF1/SREBP1 and SREBF2/SREBP2. Catalyzes the second step in the proteolytic activation of the sterol regulatory element-binding proteins (SREBPs) SREBF1/SREBP1 and SREBF2/SREBP2: cleaves SREBPs within the first transmembrane segment, thereby releasing the N-terminal segment with a portion of the transmembrane segment attached. Mature N-terminal SREBP fragments shuttle to the nucleus and activate gene transcription. Also mediates the second step in the proteolytic activation of the cyclic AMP-dependent transcription factor ATF-6 (ATF6 and ATF6B). Involved in intramembrane proteolysis during bone formation. In astrocytes and osteoblasts, upon DNA damage and ER stress, mediates the second step of the regulated intramembrane proteolytic activation of the transcription factor CREB3L1, leading to the inhibition of cell-cycle progression.</text>
</comment>
<evidence type="ECO:0000256" key="4">
    <source>
        <dbReference type="ARBA" id="ARBA00012347"/>
    </source>
</evidence>
<keyword evidence="13" id="KW-0378">Hydrolase</keyword>
<evidence type="ECO:0000256" key="7">
    <source>
        <dbReference type="ARBA" id="ARBA00022989"/>
    </source>
</evidence>
<gene>
    <name evidence="13" type="primary">Mbtps2</name>
    <name evidence="13" type="ORF">NPIL_354851</name>
</gene>
<protein>
    <recommendedName>
        <fullName evidence="5">Membrane-bound transcription factor site-2 protease</fullName>
        <ecNumber evidence="4">3.4.24.85</ecNumber>
    </recommendedName>
    <alternativeName>
        <fullName evidence="9">Endopeptidase S2P</fullName>
    </alternativeName>
</protein>
<feature type="transmembrane region" description="Helical" evidence="11">
    <location>
        <begin position="190"/>
        <end position="207"/>
    </location>
</feature>
<evidence type="ECO:0000256" key="3">
    <source>
        <dbReference type="ARBA" id="ARBA00009989"/>
    </source>
</evidence>
<dbReference type="PANTHER" id="PTHR13325:SF3">
    <property type="entry name" value="MEMBRANE-BOUND TRANSCRIPTION FACTOR SITE-2 PROTEASE"/>
    <property type="match status" value="1"/>
</dbReference>
<dbReference type="GO" id="GO:0005737">
    <property type="term" value="C:cytoplasm"/>
    <property type="evidence" value="ECO:0007669"/>
    <property type="project" value="TreeGrafter"/>
</dbReference>
<evidence type="ECO:0000259" key="12">
    <source>
        <dbReference type="Pfam" id="PF02163"/>
    </source>
</evidence>
<feature type="transmembrane region" description="Helical" evidence="11">
    <location>
        <begin position="150"/>
        <end position="170"/>
    </location>
</feature>
<dbReference type="EC" id="3.4.24.85" evidence="4"/>
<organism evidence="13 14">
    <name type="scientific">Nephila pilipes</name>
    <name type="common">Giant wood spider</name>
    <name type="synonym">Nephila maculata</name>
    <dbReference type="NCBI Taxonomy" id="299642"/>
    <lineage>
        <taxon>Eukaryota</taxon>
        <taxon>Metazoa</taxon>
        <taxon>Ecdysozoa</taxon>
        <taxon>Arthropoda</taxon>
        <taxon>Chelicerata</taxon>
        <taxon>Arachnida</taxon>
        <taxon>Araneae</taxon>
        <taxon>Araneomorphae</taxon>
        <taxon>Entelegynae</taxon>
        <taxon>Araneoidea</taxon>
        <taxon>Nephilidae</taxon>
        <taxon>Nephila</taxon>
    </lineage>
</organism>
<dbReference type="Proteomes" id="UP000887013">
    <property type="component" value="Unassembled WGS sequence"/>
</dbReference>
<proteinExistence type="inferred from homology"/>
<feature type="transmembrane region" description="Helical" evidence="11">
    <location>
        <begin position="6"/>
        <end position="24"/>
    </location>
</feature>
<dbReference type="EMBL" id="BMAW01017410">
    <property type="protein sequence ID" value="GFT53887.1"/>
    <property type="molecule type" value="Genomic_DNA"/>
</dbReference>
<dbReference type="GO" id="GO:0012505">
    <property type="term" value="C:endomembrane system"/>
    <property type="evidence" value="ECO:0007669"/>
    <property type="project" value="UniProtKB-SubCell"/>
</dbReference>
<comment type="catalytic activity">
    <reaction evidence="1">
        <text>Cleaves several transcription factors that are type-2 transmembrane proteins within membrane-spanning domains. Known substrates include sterol regulatory element-binding protein (SREBP) -1, SREBP-2 and forms of the transcriptional activator ATF6. SREBP-2 is cleaved at the site 477-DRSRILL-|-CVLTFLCLSFNPLTSLLQWGGA-505. The residues Asn-Pro, 11 residues distal to the site of cleavage in the membrane-spanning domain, are important for cleavage by S2P endopeptidase. Replacement of either of these residues does not prevent cleavage, but there is no cleavage if both of these residues are replaced.</text>
        <dbReference type="EC" id="3.4.24.85"/>
    </reaction>
</comment>
<reference evidence="13" key="1">
    <citation type="submission" date="2020-08" db="EMBL/GenBank/DDBJ databases">
        <title>Multicomponent nature underlies the extraordinary mechanical properties of spider dragline silk.</title>
        <authorList>
            <person name="Kono N."/>
            <person name="Nakamura H."/>
            <person name="Mori M."/>
            <person name="Yoshida Y."/>
            <person name="Ohtoshi R."/>
            <person name="Malay A.D."/>
            <person name="Moran D.A.P."/>
            <person name="Tomita M."/>
            <person name="Numata K."/>
            <person name="Arakawa K."/>
        </authorList>
    </citation>
    <scope>NUCLEOTIDE SEQUENCE</scope>
</reference>
<name>A0A8X6TTC5_NEPPI</name>
<accession>A0A8X6TTC5</accession>
<dbReference type="GO" id="GO:0016020">
    <property type="term" value="C:membrane"/>
    <property type="evidence" value="ECO:0007669"/>
    <property type="project" value="InterPro"/>
</dbReference>
<evidence type="ECO:0000256" key="1">
    <source>
        <dbReference type="ARBA" id="ARBA00001350"/>
    </source>
</evidence>
<dbReference type="GO" id="GO:0004222">
    <property type="term" value="F:metalloendopeptidase activity"/>
    <property type="evidence" value="ECO:0007669"/>
    <property type="project" value="InterPro"/>
</dbReference>
<evidence type="ECO:0000256" key="2">
    <source>
        <dbReference type="ARBA" id="ARBA00004127"/>
    </source>
</evidence>
<dbReference type="PANTHER" id="PTHR13325">
    <property type="entry name" value="PROTEASE M50 MEMBRANE-BOUND TRANSCRIPTION FACTOR SITE 2 PROTEASE"/>
    <property type="match status" value="1"/>
</dbReference>
<dbReference type="InterPro" id="IPR036034">
    <property type="entry name" value="PDZ_sf"/>
</dbReference>